<evidence type="ECO:0000256" key="1">
    <source>
        <dbReference type="ARBA" id="ARBA00022679"/>
    </source>
</evidence>
<feature type="domain" description="4'-phosphopantetheinyl transferase N-terminal" evidence="3">
    <location>
        <begin position="21"/>
        <end position="104"/>
    </location>
</feature>
<evidence type="ECO:0000259" key="3">
    <source>
        <dbReference type="Pfam" id="PF22624"/>
    </source>
</evidence>
<dbReference type="Pfam" id="PF01648">
    <property type="entry name" value="ACPS"/>
    <property type="match status" value="1"/>
</dbReference>
<evidence type="ECO:0000313" key="4">
    <source>
        <dbReference type="EMBL" id="KKM64557.1"/>
    </source>
</evidence>
<dbReference type="GO" id="GO:0019878">
    <property type="term" value="P:lysine biosynthetic process via aminoadipic acid"/>
    <property type="evidence" value="ECO:0007669"/>
    <property type="project" value="TreeGrafter"/>
</dbReference>
<organism evidence="4">
    <name type="scientific">marine sediment metagenome</name>
    <dbReference type="NCBI Taxonomy" id="412755"/>
    <lineage>
        <taxon>unclassified sequences</taxon>
        <taxon>metagenomes</taxon>
        <taxon>ecological metagenomes</taxon>
    </lineage>
</organism>
<keyword evidence="1" id="KW-0808">Transferase</keyword>
<accession>A0A0F9M5R6</accession>
<dbReference type="InterPro" id="IPR037143">
    <property type="entry name" value="4-PPantetheinyl_Trfase_dom_sf"/>
</dbReference>
<dbReference type="SUPFAM" id="SSF56214">
    <property type="entry name" value="4'-phosphopantetheinyl transferase"/>
    <property type="match status" value="2"/>
</dbReference>
<sequence length="233" mass="27188">MTMLPNKALHLWNFNVSEFLHQLEIYETLLSPEEMERANRYKFAKDRTVYILARGILRILSGRYLNQIPESIKFKYNKYGKPDYDFRTQIKFNVSHSGNLIVMAFAKTSDIGIDVEKMRNDFDVMKIAQNFFSPDEIHTLEALPEKERIHGFYTCWTRKESFIKAKGSGLSFPLTSFSVSLDINKAQLLRTAWDAAEKEKWHLFTFAPTIGYVGAISVRGDLLYLQHKQWESL</sequence>
<reference evidence="4" key="1">
    <citation type="journal article" date="2015" name="Nature">
        <title>Complex archaea that bridge the gap between prokaryotes and eukaryotes.</title>
        <authorList>
            <person name="Spang A."/>
            <person name="Saw J.H."/>
            <person name="Jorgensen S.L."/>
            <person name="Zaremba-Niedzwiedzka K."/>
            <person name="Martijn J."/>
            <person name="Lind A.E."/>
            <person name="van Eijk R."/>
            <person name="Schleper C."/>
            <person name="Guy L."/>
            <person name="Ettema T.J."/>
        </authorList>
    </citation>
    <scope>NUCLEOTIDE SEQUENCE</scope>
</reference>
<feature type="domain" description="4'-phosphopantetheinyl transferase" evidence="2">
    <location>
        <begin position="111"/>
        <end position="203"/>
    </location>
</feature>
<dbReference type="PANTHER" id="PTHR12215:SF10">
    <property type="entry name" value="L-AMINOADIPATE-SEMIALDEHYDE DEHYDROGENASE-PHOSPHOPANTETHEINYL TRANSFERASE"/>
    <property type="match status" value="1"/>
</dbReference>
<protein>
    <submittedName>
        <fullName evidence="4">Uncharacterized protein</fullName>
    </submittedName>
</protein>
<dbReference type="GO" id="GO:0008897">
    <property type="term" value="F:holo-[acyl-carrier-protein] synthase activity"/>
    <property type="evidence" value="ECO:0007669"/>
    <property type="project" value="InterPro"/>
</dbReference>
<proteinExistence type="predicted"/>
<dbReference type="InterPro" id="IPR050559">
    <property type="entry name" value="P-Pant_transferase_sf"/>
</dbReference>
<name>A0A0F9M5R6_9ZZZZ</name>
<comment type="caution">
    <text evidence="4">The sequence shown here is derived from an EMBL/GenBank/DDBJ whole genome shotgun (WGS) entry which is preliminary data.</text>
</comment>
<dbReference type="GO" id="GO:0005829">
    <property type="term" value="C:cytosol"/>
    <property type="evidence" value="ECO:0007669"/>
    <property type="project" value="TreeGrafter"/>
</dbReference>
<dbReference type="GO" id="GO:0000287">
    <property type="term" value="F:magnesium ion binding"/>
    <property type="evidence" value="ECO:0007669"/>
    <property type="project" value="InterPro"/>
</dbReference>
<dbReference type="InterPro" id="IPR055066">
    <property type="entry name" value="AASDHPPT_N"/>
</dbReference>
<gene>
    <name evidence="4" type="ORF">LCGC14_1500200</name>
</gene>
<dbReference type="Pfam" id="PF22624">
    <property type="entry name" value="AASDHPPT_N"/>
    <property type="match status" value="1"/>
</dbReference>
<dbReference type="InterPro" id="IPR008278">
    <property type="entry name" value="4-PPantetheinyl_Trfase_dom"/>
</dbReference>
<dbReference type="AlphaFoldDB" id="A0A0F9M5R6"/>
<dbReference type="Gene3D" id="3.90.470.20">
    <property type="entry name" value="4'-phosphopantetheinyl transferase domain"/>
    <property type="match status" value="2"/>
</dbReference>
<dbReference type="EMBL" id="LAZR01010878">
    <property type="protein sequence ID" value="KKM64557.1"/>
    <property type="molecule type" value="Genomic_DNA"/>
</dbReference>
<evidence type="ECO:0000259" key="2">
    <source>
        <dbReference type="Pfam" id="PF01648"/>
    </source>
</evidence>
<dbReference type="PANTHER" id="PTHR12215">
    <property type="entry name" value="PHOSPHOPANTETHEINE TRANSFERASE"/>
    <property type="match status" value="1"/>
</dbReference>